<reference evidence="1" key="1">
    <citation type="submission" date="2021-03" db="EMBL/GenBank/DDBJ databases">
        <title>Chromosome level genome of the anhydrobiotic midge Polypedilum vanderplanki.</title>
        <authorList>
            <person name="Yoshida Y."/>
            <person name="Kikawada T."/>
            <person name="Gusev O."/>
        </authorList>
    </citation>
    <scope>NUCLEOTIDE SEQUENCE</scope>
    <source>
        <strain evidence="1">NIAS01</strain>
        <tissue evidence="1">Whole body or cell culture</tissue>
    </source>
</reference>
<comment type="caution">
    <text evidence="1">The sequence shown here is derived from an EMBL/GenBank/DDBJ whole genome shotgun (WGS) entry which is preliminary data.</text>
</comment>
<organism evidence="1 2">
    <name type="scientific">Polypedilum vanderplanki</name>
    <name type="common">Sleeping chironomid midge</name>
    <dbReference type="NCBI Taxonomy" id="319348"/>
    <lineage>
        <taxon>Eukaryota</taxon>
        <taxon>Metazoa</taxon>
        <taxon>Ecdysozoa</taxon>
        <taxon>Arthropoda</taxon>
        <taxon>Hexapoda</taxon>
        <taxon>Insecta</taxon>
        <taxon>Pterygota</taxon>
        <taxon>Neoptera</taxon>
        <taxon>Endopterygota</taxon>
        <taxon>Diptera</taxon>
        <taxon>Nematocera</taxon>
        <taxon>Chironomoidea</taxon>
        <taxon>Chironomidae</taxon>
        <taxon>Chironominae</taxon>
        <taxon>Polypedilum</taxon>
        <taxon>Polypedilum</taxon>
    </lineage>
</organism>
<dbReference type="EMBL" id="JADBJN010000001">
    <property type="protein sequence ID" value="KAG5683815.1"/>
    <property type="molecule type" value="Genomic_DNA"/>
</dbReference>
<protein>
    <submittedName>
        <fullName evidence="1">Uncharacterized protein</fullName>
    </submittedName>
</protein>
<accession>A0A9J6CPL7</accession>
<name>A0A9J6CPL7_POLVA</name>
<dbReference type="AlphaFoldDB" id="A0A9J6CPL7"/>
<gene>
    <name evidence="1" type="ORF">PVAND_013079</name>
</gene>
<keyword evidence="2" id="KW-1185">Reference proteome</keyword>
<evidence type="ECO:0000313" key="1">
    <source>
        <dbReference type="EMBL" id="KAG5683815.1"/>
    </source>
</evidence>
<proteinExistence type="predicted"/>
<dbReference type="Proteomes" id="UP001107558">
    <property type="component" value="Chromosome 1"/>
</dbReference>
<evidence type="ECO:0000313" key="2">
    <source>
        <dbReference type="Proteomes" id="UP001107558"/>
    </source>
</evidence>
<sequence length="238" mass="28250">MRFLIIAERFNMSYKRFQDGNIGSDLSSVQGKKQKPILVRVLCKRIISSSKNRHAMIEKIEEKMSACYLKLHSELSTLHRDNNAIFTIIAERFNMSYQEVKSKMETLDRTYRQYKAKNKSLFWFEFYVKESSHHRKIVKPMIEKIKEKDVSMVVIDSSDDSTETLPMEWEPTEEVLDQKQVSNFAKVEKEEPPNETNDDLTNFDKNFLNTIRHLYLSKNKQTRKLFGQKLLKFAFEQE</sequence>